<dbReference type="PANTHER" id="PTHR34378">
    <property type="entry name" value="GLUTAMATE--CYSTEINE LIGASE, CHLOROPLASTIC"/>
    <property type="match status" value="1"/>
</dbReference>
<dbReference type="GO" id="GO:0004357">
    <property type="term" value="F:glutamate-cysteine ligase activity"/>
    <property type="evidence" value="ECO:0007669"/>
    <property type="project" value="UniProtKB-UniRule"/>
</dbReference>
<dbReference type="PIRSF" id="PIRSF017901">
    <property type="entry name" value="GCL"/>
    <property type="match status" value="1"/>
</dbReference>
<dbReference type="Gene3D" id="3.30.590.20">
    <property type="match status" value="1"/>
</dbReference>
<evidence type="ECO:0000256" key="6">
    <source>
        <dbReference type="ARBA" id="ARBA00022741"/>
    </source>
</evidence>
<dbReference type="PANTHER" id="PTHR34378:SF1">
    <property type="entry name" value="GLUTAMATE--CYSTEINE LIGASE, CHLOROPLASTIC"/>
    <property type="match status" value="1"/>
</dbReference>
<evidence type="ECO:0000313" key="12">
    <source>
        <dbReference type="Proteomes" id="UP000553193"/>
    </source>
</evidence>
<keyword evidence="4 10" id="KW-0436">Ligase</keyword>
<gene>
    <name evidence="11" type="ORF">GGQ83_000913</name>
</gene>
<dbReference type="GO" id="GO:0005524">
    <property type="term" value="F:ATP binding"/>
    <property type="evidence" value="ECO:0007669"/>
    <property type="project" value="UniProtKB-UniRule"/>
</dbReference>
<comment type="subunit">
    <text evidence="3">Homodimer or monomer when oxidized or reduced, respectively.</text>
</comment>
<sequence length="447" mass="48850">MSNPGQADPTPITHARQLAEWFAAGSKPRDAWRIGTEHEKFGFRRQGGTPPSYEDQGIQAMLEGIQAKGWAPITDAGNVIGLTRDGESVSLEPGGQFELSGAPTQTLHETRLELAAHLRDVHEIAAPLGLGFAGMGFHPVATREAMPWMPKSRYKIMRRYMPLKGGLGLDMMLRTCTVQVNLDFGDEADMVEKLRVSLALQPLATALFASSPLLEGTPSGFKSLRGRVWTDTDPDRTGIPACVFEEGFGFERFAEYVLDVPMYFVARDGILHDVAGASFRDFMAGRVEALRGIPATMGDVADHVTTVFTEVRLKKFLEMRGADSGSAAMVLAKPAFWVGLLYDDAAQKAARALTRSWTLDEIMAMRAEVPQQALQARIAGRELRDVAREVLAISADGLRARGLGEEAYLAPLWEIAESGMTQADRILQLYHGPWAGDAAQALPFCEM</sequence>
<comment type="similarity">
    <text evidence="2">Belongs to the carboxylate-amine ligase family. Glutamate--cysteine ligase type 2 subfamily.</text>
</comment>
<comment type="catalytic activity">
    <reaction evidence="10">
        <text>L-cysteine + L-glutamate + ATP = gamma-L-glutamyl-L-cysteine + ADP + phosphate + H(+)</text>
        <dbReference type="Rhea" id="RHEA:13285"/>
        <dbReference type="ChEBI" id="CHEBI:15378"/>
        <dbReference type="ChEBI" id="CHEBI:29985"/>
        <dbReference type="ChEBI" id="CHEBI:30616"/>
        <dbReference type="ChEBI" id="CHEBI:35235"/>
        <dbReference type="ChEBI" id="CHEBI:43474"/>
        <dbReference type="ChEBI" id="CHEBI:58173"/>
        <dbReference type="ChEBI" id="CHEBI:456216"/>
        <dbReference type="EC" id="6.3.2.2"/>
    </reaction>
</comment>
<dbReference type="Proteomes" id="UP000553193">
    <property type="component" value="Unassembled WGS sequence"/>
</dbReference>
<comment type="similarity">
    <text evidence="10">Belongs to the glutamate--cysteine ligase type 2 family. EgtA subfamily.</text>
</comment>
<evidence type="ECO:0000256" key="4">
    <source>
        <dbReference type="ARBA" id="ARBA00022598"/>
    </source>
</evidence>
<dbReference type="Pfam" id="PF04107">
    <property type="entry name" value="GCS2"/>
    <property type="match status" value="1"/>
</dbReference>
<keyword evidence="7 10" id="KW-0067">ATP-binding</keyword>
<dbReference type="GO" id="GO:0006750">
    <property type="term" value="P:glutathione biosynthetic process"/>
    <property type="evidence" value="ECO:0007669"/>
    <property type="project" value="UniProtKB-UniRule"/>
</dbReference>
<dbReference type="InterPro" id="IPR014746">
    <property type="entry name" value="Gln_synth/guanido_kin_cat_dom"/>
</dbReference>
<comment type="pathway">
    <text evidence="1">Sulfur metabolism; glutathione biosynthesis; glutathione from L-cysteine and L-glutamate: step 1/2.</text>
</comment>
<dbReference type="InterPro" id="IPR006336">
    <property type="entry name" value="GCS2"/>
</dbReference>
<dbReference type="InterPro" id="IPR035434">
    <property type="entry name" value="GCL_bact_plant"/>
</dbReference>
<evidence type="ECO:0000256" key="3">
    <source>
        <dbReference type="ARBA" id="ARBA00011153"/>
    </source>
</evidence>
<proteinExistence type="inferred from homology"/>
<dbReference type="AlphaFoldDB" id="A0A840A8R1"/>
<dbReference type="NCBIfam" id="TIGR01436">
    <property type="entry name" value="glu_cys_lig_pln"/>
    <property type="match status" value="1"/>
</dbReference>
<keyword evidence="6 10" id="KW-0547">Nucleotide-binding</keyword>
<evidence type="ECO:0000256" key="7">
    <source>
        <dbReference type="ARBA" id="ARBA00022840"/>
    </source>
</evidence>
<evidence type="ECO:0000256" key="9">
    <source>
        <dbReference type="ARBA" id="ARBA00023157"/>
    </source>
</evidence>
<accession>A0A840A8R1</accession>
<dbReference type="EMBL" id="JACIDJ010000001">
    <property type="protein sequence ID" value="MBB3897487.1"/>
    <property type="molecule type" value="Genomic_DNA"/>
</dbReference>
<keyword evidence="8" id="KW-0809">Transit peptide</keyword>
<dbReference type="EC" id="6.3.2.2" evidence="10"/>
<protein>
    <recommendedName>
        <fullName evidence="10">Glutamate--cysteine ligase</fullName>
        <ecNumber evidence="10">6.3.2.2</ecNumber>
    </recommendedName>
</protein>
<evidence type="ECO:0000256" key="8">
    <source>
        <dbReference type="ARBA" id="ARBA00022946"/>
    </source>
</evidence>
<keyword evidence="12" id="KW-1185">Reference proteome</keyword>
<comment type="function">
    <text evidence="10">Catalyzes the synthesis of gamma-glutamylcysteine (gamma-GC).</text>
</comment>
<dbReference type="RefSeq" id="WP_184382399.1">
    <property type="nucleotide sequence ID" value="NZ_JACIDJ010000001.1"/>
</dbReference>
<name>A0A840A8R1_9PROT</name>
<evidence type="ECO:0000256" key="5">
    <source>
        <dbReference type="ARBA" id="ARBA00022684"/>
    </source>
</evidence>
<evidence type="ECO:0000256" key="2">
    <source>
        <dbReference type="ARBA" id="ARBA00010253"/>
    </source>
</evidence>
<evidence type="ECO:0000256" key="10">
    <source>
        <dbReference type="PIRNR" id="PIRNR017901"/>
    </source>
</evidence>
<dbReference type="SUPFAM" id="SSF55931">
    <property type="entry name" value="Glutamine synthetase/guanido kinase"/>
    <property type="match status" value="1"/>
</dbReference>
<organism evidence="11 12">
    <name type="scientific">Roseococcus suduntuyensis</name>
    <dbReference type="NCBI Taxonomy" id="455361"/>
    <lineage>
        <taxon>Bacteria</taxon>
        <taxon>Pseudomonadati</taxon>
        <taxon>Pseudomonadota</taxon>
        <taxon>Alphaproteobacteria</taxon>
        <taxon>Acetobacterales</taxon>
        <taxon>Roseomonadaceae</taxon>
        <taxon>Roseococcus</taxon>
    </lineage>
</organism>
<evidence type="ECO:0000256" key="1">
    <source>
        <dbReference type="ARBA" id="ARBA00005006"/>
    </source>
</evidence>
<evidence type="ECO:0000313" key="11">
    <source>
        <dbReference type="EMBL" id="MBB3897487.1"/>
    </source>
</evidence>
<keyword evidence="9" id="KW-1015">Disulfide bond</keyword>
<keyword evidence="5" id="KW-0317">Glutathione biosynthesis</keyword>
<dbReference type="InterPro" id="IPR011556">
    <property type="entry name" value="Glut_cys_lig_pln_type"/>
</dbReference>
<comment type="caution">
    <text evidence="11">The sequence shown here is derived from an EMBL/GenBank/DDBJ whole genome shotgun (WGS) entry which is preliminary data.</text>
</comment>
<reference evidence="11 12" key="1">
    <citation type="submission" date="2020-08" db="EMBL/GenBank/DDBJ databases">
        <title>Genomic Encyclopedia of Type Strains, Phase IV (KMG-IV): sequencing the most valuable type-strain genomes for metagenomic binning, comparative biology and taxonomic classification.</title>
        <authorList>
            <person name="Goeker M."/>
        </authorList>
    </citation>
    <scope>NUCLEOTIDE SEQUENCE [LARGE SCALE GENOMIC DNA]</scope>
    <source>
        <strain evidence="11 12">DSM 19979</strain>
    </source>
</reference>